<reference evidence="4" key="3">
    <citation type="journal article" date="2012" name="PLoS Pathog.">
        <title>Comparative genomics of the apicomplexan parasites Toxoplasma gondii and Neospora caninum: Coccidia differing in host range and transmission strategy.</title>
        <authorList>
            <person name="Reid A.J."/>
            <person name="Vermont S.J."/>
            <person name="Cotton J.A."/>
            <person name="Harris D."/>
            <person name="Hill-Cawthorne G.A."/>
            <person name="Konen-Waisman S."/>
            <person name="Latham S.M."/>
            <person name="Mourier T."/>
            <person name="Norton R."/>
            <person name="Quail M.A."/>
            <person name="Sanders M."/>
            <person name="Shanmugam D."/>
            <person name="Sohal A."/>
            <person name="Wasmuth J.D."/>
            <person name="Brunk B."/>
            <person name="Grigg M.E."/>
            <person name="Howard J.C."/>
            <person name="Parkinson J."/>
            <person name="Roos D.S."/>
            <person name="Trees A.J."/>
            <person name="Berriman M."/>
            <person name="Pain A."/>
            <person name="Wastling J.M."/>
        </authorList>
    </citation>
    <scope>NUCLEOTIDE SEQUENCE [LARGE SCALE GENOMIC DNA]</scope>
    <source>
        <strain evidence="4">Liverpool</strain>
    </source>
</reference>
<dbReference type="EMBL" id="LN714482">
    <property type="protein sequence ID" value="CEL67187.1"/>
    <property type="molecule type" value="Genomic_DNA"/>
</dbReference>
<dbReference type="VEuPathDB" id="ToxoDB:NCLIV_029850"/>
<keyword evidence="4" id="KW-1185">Reference proteome</keyword>
<dbReference type="Proteomes" id="UP000007494">
    <property type="component" value="Chromosome VIIb"/>
</dbReference>
<reference evidence="3" key="4">
    <citation type="journal article" date="2015" name="PLoS ONE">
        <title>Comprehensive Evaluation of Toxoplasma gondii VEG and Neospora caninum LIV Genomes with Tachyzoite Stage Transcriptome and Proteome Defines Novel Transcript Features.</title>
        <authorList>
            <person name="Ramaprasad A."/>
            <person name="Mourier T."/>
            <person name="Naeem R."/>
            <person name="Malas T.B."/>
            <person name="Moussa E."/>
            <person name="Panigrahi A."/>
            <person name="Vermont S.J."/>
            <person name="Otto T.D."/>
            <person name="Wastling J."/>
            <person name="Pain A."/>
        </authorList>
    </citation>
    <scope>NUCLEOTIDE SEQUENCE</scope>
    <source>
        <strain evidence="3">Liverpool</strain>
    </source>
</reference>
<feature type="compositionally biased region" description="Basic and acidic residues" evidence="1">
    <location>
        <begin position="464"/>
        <end position="476"/>
    </location>
</feature>
<evidence type="ECO:0000313" key="4">
    <source>
        <dbReference type="Proteomes" id="UP000007494"/>
    </source>
</evidence>
<evidence type="ECO:0000256" key="1">
    <source>
        <dbReference type="SAM" id="MobiDB-lite"/>
    </source>
</evidence>
<dbReference type="InParanoid" id="F0VHK3"/>
<dbReference type="GeneID" id="13443463"/>
<evidence type="ECO:0000313" key="2">
    <source>
        <dbReference type="EMBL" id="CBZ53197.1"/>
    </source>
</evidence>
<dbReference type="EMBL" id="FR823389">
    <property type="protein sequence ID" value="CBZ53197.1"/>
    <property type="molecule type" value="Genomic_DNA"/>
</dbReference>
<feature type="region of interest" description="Disordered" evidence="1">
    <location>
        <begin position="451"/>
        <end position="479"/>
    </location>
</feature>
<gene>
    <name evidence="3" type="ORF">BN1204_029850</name>
    <name evidence="2" type="ORF">NCLIV_029850</name>
</gene>
<dbReference type="eggNOG" id="ENOG502SG1W">
    <property type="taxonomic scope" value="Eukaryota"/>
</dbReference>
<reference evidence="2" key="1">
    <citation type="submission" date="2011-02" db="EMBL/GenBank/DDBJ databases">
        <authorList>
            <person name="Aslett M."/>
        </authorList>
    </citation>
    <scope>NUCLEOTIDE SEQUENCE</scope>
    <source>
        <strain evidence="2">Liverpool</strain>
    </source>
</reference>
<protein>
    <submittedName>
        <fullName evidence="2">Putative transcription factor btf3</fullName>
    </submittedName>
    <submittedName>
        <fullName evidence="3">Transcription factor btf3, putative</fullName>
    </submittedName>
</protein>
<dbReference type="RefSeq" id="XP_003883229.1">
    <property type="nucleotide sequence ID" value="XM_003883180.1"/>
</dbReference>
<reference evidence="2" key="2">
    <citation type="submission" date="2011-03" db="EMBL/GenBank/DDBJ databases">
        <title>Comparative genomics and transcriptomics of Neospora caninum and Toxoplasma gondii.</title>
        <authorList>
            <person name="Reid A.J."/>
            <person name="Sohal A."/>
            <person name="Harris D."/>
            <person name="Quail M."/>
            <person name="Sanders M."/>
            <person name="Berriman M."/>
            <person name="Wastling J.M."/>
            <person name="Pain A."/>
        </authorList>
    </citation>
    <scope>NUCLEOTIDE SEQUENCE</scope>
    <source>
        <strain evidence="2">Liverpool</strain>
    </source>
</reference>
<proteinExistence type="predicted"/>
<organism evidence="2 4">
    <name type="scientific">Neospora caninum (strain Liverpool)</name>
    <dbReference type="NCBI Taxonomy" id="572307"/>
    <lineage>
        <taxon>Eukaryota</taxon>
        <taxon>Sar</taxon>
        <taxon>Alveolata</taxon>
        <taxon>Apicomplexa</taxon>
        <taxon>Conoidasida</taxon>
        <taxon>Coccidia</taxon>
        <taxon>Eucoccidiorida</taxon>
        <taxon>Eimeriorina</taxon>
        <taxon>Sarcocystidae</taxon>
        <taxon>Neospora</taxon>
    </lineage>
</organism>
<name>F0VHK3_NEOCL</name>
<accession>F0VHK3</accession>
<sequence length="571" mass="63430">MQAPCTADDIGDCLFSISAESVGRIEDALRSPTTSARLSEDSSRGCGQSARGFASCFSERQTVGCYSWIARDDEHTVASPGLPPVVSRAASVTQGQALKGRVIKKSSKLEFCDENAYHDPQHPVEQLVCSVDACQRRWATQGRVSAPCACVRVLREQQKAWADGPVPSVHRRCSLKRDEPSLGDGRTQATATATPRDETAVETGLCLGQFDFITDRTNLRVLLRFLYPGVTRYSREASVDLDVYGNVCVLTRISAETRAPDVGYGHSFEHCCCETQTVSLGEKGAVKDDTYEIVDLSSFHLVQAFTLCDAVRVLVRSEVDACCHPAARAAPDCPEKFQENRFFGRCGARVANPEYTPMAQQGPTLYLSRQEPANLTPFETALLAREEWLLMELKSVSERYVSNIPWLDIYFQMRLGDIHRLLVASHTQGKIGRVELLTLTSVAEKAFRQTPHRRNVTNRAPIQGDRRSPWTSDDSRNTACSRVEPECAAEVVYWSRLTSLLLQLKQLALNQRGDDGKAFLRIQVTEEPTFHVYRRKQGRPRVSADIGSAIMKCSLAQRVYDSKPSGYTSSQ</sequence>
<evidence type="ECO:0000313" key="3">
    <source>
        <dbReference type="EMBL" id="CEL67187.1"/>
    </source>
</evidence>
<dbReference type="OrthoDB" id="420564at2759"/>
<dbReference type="AlphaFoldDB" id="F0VHK3"/>
<dbReference type="OMA" id="CDENAYH"/>